<dbReference type="InterPro" id="IPR006621">
    <property type="entry name" value="Nose-resist-to-fluoxetine_N"/>
</dbReference>
<organism evidence="4 5">
    <name type="scientific">Adineta steineri</name>
    <dbReference type="NCBI Taxonomy" id="433720"/>
    <lineage>
        <taxon>Eukaryota</taxon>
        <taxon>Metazoa</taxon>
        <taxon>Spiralia</taxon>
        <taxon>Gnathifera</taxon>
        <taxon>Rotifera</taxon>
        <taxon>Eurotatoria</taxon>
        <taxon>Bdelloidea</taxon>
        <taxon>Adinetida</taxon>
        <taxon>Adinetidae</taxon>
        <taxon>Adineta</taxon>
    </lineage>
</organism>
<feature type="signal peptide" evidence="1">
    <location>
        <begin position="1"/>
        <end position="19"/>
    </location>
</feature>
<dbReference type="InterPro" id="IPR052728">
    <property type="entry name" value="O2_lipid_transport_reg"/>
</dbReference>
<dbReference type="Proteomes" id="UP000663881">
    <property type="component" value="Unassembled WGS sequence"/>
</dbReference>
<accession>A0A819SUF7</accession>
<dbReference type="PANTHER" id="PTHR11161:SF0">
    <property type="entry name" value="O-ACYLTRANSFERASE LIKE PROTEIN"/>
    <property type="match status" value="1"/>
</dbReference>
<keyword evidence="1" id="KW-0732">Signal</keyword>
<gene>
    <name evidence="4" type="ORF">OKA104_LOCUS34351</name>
    <name evidence="3" type="ORF">VCS650_LOCUS39606</name>
</gene>
<name>A0A819SUF7_9BILA</name>
<evidence type="ECO:0000259" key="2">
    <source>
        <dbReference type="Pfam" id="PF20146"/>
    </source>
</evidence>
<evidence type="ECO:0000313" key="3">
    <source>
        <dbReference type="EMBL" id="CAF1453295.1"/>
    </source>
</evidence>
<dbReference type="PANTHER" id="PTHR11161">
    <property type="entry name" value="O-ACYLTRANSFERASE"/>
    <property type="match status" value="1"/>
</dbReference>
<sequence length="155" mass="17741">MLFYSYTVVVFTFICIVVGRSNENYSPVPLRLDQAIAQIQLTQKFPSQNLNFNFNENLFSSNAWAVNAITHNSSQCSQEFEALLNGTQQQEMWAMKLVDAWGKPLPSGVLTGNTHWVGNYDECLNPLYQIADKSFLQQPFDSQYCEYFKTSLLTK</sequence>
<dbReference type="EMBL" id="CAJOAY010004628">
    <property type="protein sequence ID" value="CAF4077360.1"/>
    <property type="molecule type" value="Genomic_DNA"/>
</dbReference>
<dbReference type="EMBL" id="CAJNON010001335">
    <property type="protein sequence ID" value="CAF1453295.1"/>
    <property type="molecule type" value="Genomic_DNA"/>
</dbReference>
<feature type="domain" description="Nose resistant-to-fluoxetine protein N-terminal" evidence="2">
    <location>
        <begin position="76"/>
        <end position="145"/>
    </location>
</feature>
<feature type="chain" id="PRO_5035693557" description="Nose resistant-to-fluoxetine protein N-terminal domain-containing protein" evidence="1">
    <location>
        <begin position="20"/>
        <end position="155"/>
    </location>
</feature>
<dbReference type="OrthoDB" id="6434228at2759"/>
<evidence type="ECO:0000256" key="1">
    <source>
        <dbReference type="SAM" id="SignalP"/>
    </source>
</evidence>
<evidence type="ECO:0000313" key="4">
    <source>
        <dbReference type="EMBL" id="CAF4077360.1"/>
    </source>
</evidence>
<dbReference type="Pfam" id="PF20146">
    <property type="entry name" value="NRF"/>
    <property type="match status" value="1"/>
</dbReference>
<dbReference type="AlphaFoldDB" id="A0A819SUF7"/>
<dbReference type="Proteomes" id="UP000663891">
    <property type="component" value="Unassembled WGS sequence"/>
</dbReference>
<comment type="caution">
    <text evidence="4">The sequence shown here is derived from an EMBL/GenBank/DDBJ whole genome shotgun (WGS) entry which is preliminary data.</text>
</comment>
<reference evidence="4" key="1">
    <citation type="submission" date="2021-02" db="EMBL/GenBank/DDBJ databases">
        <authorList>
            <person name="Nowell W R."/>
        </authorList>
    </citation>
    <scope>NUCLEOTIDE SEQUENCE</scope>
</reference>
<evidence type="ECO:0000313" key="5">
    <source>
        <dbReference type="Proteomes" id="UP000663881"/>
    </source>
</evidence>
<proteinExistence type="predicted"/>
<protein>
    <recommendedName>
        <fullName evidence="2">Nose resistant-to-fluoxetine protein N-terminal domain-containing protein</fullName>
    </recommendedName>
</protein>